<keyword evidence="3" id="KW-1185">Reference proteome</keyword>
<evidence type="ECO:0000313" key="3">
    <source>
        <dbReference type="Proteomes" id="UP000574317"/>
    </source>
</evidence>
<dbReference type="AlphaFoldDB" id="A0A8H5NGR8"/>
<organism evidence="2 3">
    <name type="scientific">Fusarium napiforme</name>
    <dbReference type="NCBI Taxonomy" id="42672"/>
    <lineage>
        <taxon>Eukaryota</taxon>
        <taxon>Fungi</taxon>
        <taxon>Dikarya</taxon>
        <taxon>Ascomycota</taxon>
        <taxon>Pezizomycotina</taxon>
        <taxon>Sordariomycetes</taxon>
        <taxon>Hypocreomycetidae</taxon>
        <taxon>Hypocreales</taxon>
        <taxon>Nectriaceae</taxon>
        <taxon>Fusarium</taxon>
        <taxon>Fusarium fujikuroi species complex</taxon>
    </lineage>
</organism>
<comment type="caution">
    <text evidence="2">The sequence shown here is derived from an EMBL/GenBank/DDBJ whole genome shotgun (WGS) entry which is preliminary data.</text>
</comment>
<sequence length="196" mass="22059">MPSRNAWYQTGQGRRFRPKPFDFGFILNPIPPAASLPANSIDSKSPADETASQSTTATQDSPLANKPILCCRGACRNSVRGNRKHCGDCLDKMSAQQRARIEKRRNQGIKDPITGETIKLCAKCCVPSDKYFCSPCAKRHSVSSKNKYRGRRGNGLCTKCAVKLDRDGHVCRTCYRKVQIDARRFYQKKKKNKQDK</sequence>
<feature type="region of interest" description="Disordered" evidence="1">
    <location>
        <begin position="36"/>
        <end position="60"/>
    </location>
</feature>
<name>A0A8H5NGR8_9HYPO</name>
<dbReference type="Proteomes" id="UP000574317">
    <property type="component" value="Unassembled WGS sequence"/>
</dbReference>
<reference evidence="2 3" key="1">
    <citation type="submission" date="2020-05" db="EMBL/GenBank/DDBJ databases">
        <title>Identification and distribution of gene clusters putatively required for synthesis of sphingolipid metabolism inhibitors in phylogenetically diverse species of the filamentous fungus Fusarium.</title>
        <authorList>
            <person name="Kim H.-S."/>
            <person name="Busman M."/>
            <person name="Brown D.W."/>
            <person name="Divon H."/>
            <person name="Uhlig S."/>
            <person name="Proctor R.H."/>
        </authorList>
    </citation>
    <scope>NUCLEOTIDE SEQUENCE [LARGE SCALE GENOMIC DNA]</scope>
    <source>
        <strain evidence="2 3">NRRL 25196</strain>
    </source>
</reference>
<dbReference type="EMBL" id="JAAOAO010000082">
    <property type="protein sequence ID" value="KAF5563830.1"/>
    <property type="molecule type" value="Genomic_DNA"/>
</dbReference>
<evidence type="ECO:0000313" key="2">
    <source>
        <dbReference type="EMBL" id="KAF5563830.1"/>
    </source>
</evidence>
<evidence type="ECO:0000256" key="1">
    <source>
        <dbReference type="SAM" id="MobiDB-lite"/>
    </source>
</evidence>
<proteinExistence type="predicted"/>
<accession>A0A8H5NGR8</accession>
<gene>
    <name evidence="2" type="ORF">FNAPI_2440</name>
</gene>
<protein>
    <submittedName>
        <fullName evidence="2">Uncharacterized protein</fullName>
    </submittedName>
</protein>
<feature type="compositionally biased region" description="Low complexity" evidence="1">
    <location>
        <begin position="50"/>
        <end position="59"/>
    </location>
</feature>